<dbReference type="RefSeq" id="WP_064990417.1">
    <property type="nucleotide sequence ID" value="NZ_CP033361.1"/>
</dbReference>
<evidence type="ECO:0000259" key="1">
    <source>
        <dbReference type="Pfam" id="PF01755"/>
    </source>
</evidence>
<reference evidence="2 3" key="1">
    <citation type="submission" date="2018-10" db="EMBL/GenBank/DDBJ databases">
        <authorList>
            <person name="Perry B.J."/>
            <person name="Sullivan J.T."/>
            <person name="Murphy R.J.T."/>
            <person name="Ramsay J.P."/>
            <person name="Ronson C.W."/>
        </authorList>
    </citation>
    <scope>NUCLEOTIDE SEQUENCE [LARGE SCALE GENOMIC DNA]</scope>
    <source>
        <strain evidence="2 3">NZP2014</strain>
    </source>
</reference>
<dbReference type="GO" id="GO:0016740">
    <property type="term" value="F:transferase activity"/>
    <property type="evidence" value="ECO:0007669"/>
    <property type="project" value="UniProtKB-KW"/>
</dbReference>
<name>A0A6M7UEV9_9HYPH</name>
<sequence>MKCLVINLDRSPDRLVHMIAEFARIGTAFERIAAVDARSHPELAQQPQHPIYGVRRLLGSEIACLHSHRACWSILACDEARYGAIFEDDVVFSANAGPLLADDGWIPADADIIKLETYFKRTLIHRRSISAGHGFSTSRLYKNHPGTGGYIISRQAALDLLEATEKINVTADDLIFTPALRSSSSKKIYQLVPALCVQDQFVGNRLPSLLGRERDALCAVDELAVKRKRPATARILKEAGRIQRWIVDFCRFRRHIVVPFDSTGQTSRPLDGSLAAPLPSVAL</sequence>
<dbReference type="Proteomes" id="UP000503339">
    <property type="component" value="Chromosome"/>
</dbReference>
<dbReference type="EMBL" id="CP033361">
    <property type="protein sequence ID" value="QKC74287.1"/>
    <property type="molecule type" value="Genomic_DNA"/>
</dbReference>
<protein>
    <submittedName>
        <fullName evidence="2">Glycosyltransferase family 25 protein</fullName>
    </submittedName>
</protein>
<keyword evidence="2" id="KW-0808">Transferase</keyword>
<dbReference type="Pfam" id="PF01755">
    <property type="entry name" value="Glyco_transf_25"/>
    <property type="match status" value="1"/>
</dbReference>
<proteinExistence type="predicted"/>
<dbReference type="CDD" id="cd06532">
    <property type="entry name" value="Glyco_transf_25"/>
    <property type="match status" value="1"/>
</dbReference>
<evidence type="ECO:0000313" key="2">
    <source>
        <dbReference type="EMBL" id="QKC74287.1"/>
    </source>
</evidence>
<feature type="domain" description="Glycosyl transferase family 25" evidence="1">
    <location>
        <begin position="2"/>
        <end position="175"/>
    </location>
</feature>
<evidence type="ECO:0000313" key="3">
    <source>
        <dbReference type="Proteomes" id="UP000503339"/>
    </source>
</evidence>
<gene>
    <name evidence="2" type="ORF">EB233_01055</name>
</gene>
<accession>A0A6M7UEV9</accession>
<dbReference type="InterPro" id="IPR002654">
    <property type="entry name" value="Glyco_trans_25"/>
</dbReference>
<dbReference type="AlphaFoldDB" id="A0A6M7UEV9"/>
<organism evidence="2 3">
    <name type="scientific">Mesorhizobium erdmanii</name>
    <dbReference type="NCBI Taxonomy" id="1777866"/>
    <lineage>
        <taxon>Bacteria</taxon>
        <taxon>Pseudomonadati</taxon>
        <taxon>Pseudomonadota</taxon>
        <taxon>Alphaproteobacteria</taxon>
        <taxon>Hyphomicrobiales</taxon>
        <taxon>Phyllobacteriaceae</taxon>
        <taxon>Mesorhizobium</taxon>
    </lineage>
</organism>
<keyword evidence="3" id="KW-1185">Reference proteome</keyword>
<dbReference type="KEGG" id="merd:EB233_01055"/>